<keyword evidence="1" id="KW-0472">Membrane</keyword>
<protein>
    <submittedName>
        <fullName evidence="2">Uncharacterized protein</fullName>
    </submittedName>
</protein>
<accession>A0A7S0AQL5</accession>
<feature type="transmembrane region" description="Helical" evidence="1">
    <location>
        <begin position="6"/>
        <end position="29"/>
    </location>
</feature>
<keyword evidence="1" id="KW-0812">Transmembrane</keyword>
<organism evidence="2">
    <name type="scientific">Pyrodinium bahamense</name>
    <dbReference type="NCBI Taxonomy" id="73915"/>
    <lineage>
        <taxon>Eukaryota</taxon>
        <taxon>Sar</taxon>
        <taxon>Alveolata</taxon>
        <taxon>Dinophyceae</taxon>
        <taxon>Gonyaulacales</taxon>
        <taxon>Pyrocystaceae</taxon>
        <taxon>Pyrodinium</taxon>
    </lineage>
</organism>
<evidence type="ECO:0000313" key="2">
    <source>
        <dbReference type="EMBL" id="CAD8369309.1"/>
    </source>
</evidence>
<dbReference type="AlphaFoldDB" id="A0A7S0AQL5"/>
<proteinExistence type="predicted"/>
<feature type="transmembrane region" description="Helical" evidence="1">
    <location>
        <begin position="41"/>
        <end position="63"/>
    </location>
</feature>
<name>A0A7S0AQL5_9DINO</name>
<keyword evidence="1" id="KW-1133">Transmembrane helix</keyword>
<reference evidence="2" key="1">
    <citation type="submission" date="2021-01" db="EMBL/GenBank/DDBJ databases">
        <authorList>
            <person name="Corre E."/>
            <person name="Pelletier E."/>
            <person name="Niang G."/>
            <person name="Scheremetjew M."/>
            <person name="Finn R."/>
            <person name="Kale V."/>
            <person name="Holt S."/>
            <person name="Cochrane G."/>
            <person name="Meng A."/>
            <person name="Brown T."/>
            <person name="Cohen L."/>
        </authorList>
    </citation>
    <scope>NUCLEOTIDE SEQUENCE</scope>
    <source>
        <strain evidence="2">Pbaha01</strain>
    </source>
</reference>
<dbReference type="EMBL" id="HBEG01031557">
    <property type="protein sequence ID" value="CAD8369309.1"/>
    <property type="molecule type" value="Transcribed_RNA"/>
</dbReference>
<sequence length="149" mass="16458">MLTFELWTNIAMVATGIGALISGVFGMNLNNYGFDARPGMFYAVSVAIVALMLAFVVVSQYVVARSHRHYNDNAHRFGNNRFFRRIGDNEYVLALSASLPTDSTPMLNMLTRELSERTAPHQEGLPAACFRRQGRMQSTGLGPPASERA</sequence>
<evidence type="ECO:0000256" key="1">
    <source>
        <dbReference type="SAM" id="Phobius"/>
    </source>
</evidence>
<gene>
    <name evidence="2" type="ORF">PBAH0796_LOCUS19313</name>
</gene>